<dbReference type="HOGENOM" id="CLU_000445_65_3_9"/>
<dbReference type="Pfam" id="PF03861">
    <property type="entry name" value="ANTAR"/>
    <property type="match status" value="1"/>
</dbReference>
<gene>
    <name evidence="2" type="ORF">CLOSTHATH_02554</name>
</gene>
<sequence length="184" mass="20468">MRLANVIVAFSKPEDAKNIRNILAKNGFAVAAVCTSGAQAINCADELGSGILVCGGRFADMVYDELHDCLPPGVRMLLVASPGLWNGRAPEDVVCLGLPLKVHDLVSTLEMMMESLVRRRKKQRVKPLERSREEQELIKQAKELLMDRNHMTEADAHRYLQKCSMDSGTNMVETAQMIMSLINR</sequence>
<dbReference type="AlphaFoldDB" id="D3AG18"/>
<dbReference type="InterPro" id="IPR036388">
    <property type="entry name" value="WH-like_DNA-bd_sf"/>
</dbReference>
<dbReference type="Gene3D" id="1.10.10.10">
    <property type="entry name" value="Winged helix-like DNA-binding domain superfamily/Winged helix DNA-binding domain"/>
    <property type="match status" value="1"/>
</dbReference>
<dbReference type="SUPFAM" id="SSF52172">
    <property type="entry name" value="CheY-like"/>
    <property type="match status" value="1"/>
</dbReference>
<evidence type="ECO:0000313" key="2">
    <source>
        <dbReference type="EMBL" id="EFC99243.1"/>
    </source>
</evidence>
<proteinExistence type="predicted"/>
<evidence type="ECO:0000259" key="1">
    <source>
        <dbReference type="PROSITE" id="PS50921"/>
    </source>
</evidence>
<dbReference type="Proteomes" id="UP000004968">
    <property type="component" value="Unassembled WGS sequence"/>
</dbReference>
<dbReference type="GO" id="GO:0003723">
    <property type="term" value="F:RNA binding"/>
    <property type="evidence" value="ECO:0007669"/>
    <property type="project" value="InterPro"/>
</dbReference>
<dbReference type="SMART" id="SM01012">
    <property type="entry name" value="ANTAR"/>
    <property type="match status" value="1"/>
</dbReference>
<reference evidence="2 3" key="1">
    <citation type="submission" date="2010-01" db="EMBL/GenBank/DDBJ databases">
        <authorList>
            <person name="Weinstock G."/>
            <person name="Sodergren E."/>
            <person name="Clifton S."/>
            <person name="Fulton L."/>
            <person name="Fulton B."/>
            <person name="Courtney L."/>
            <person name="Fronick C."/>
            <person name="Harrison M."/>
            <person name="Strong C."/>
            <person name="Farmer C."/>
            <person name="Delahaunty K."/>
            <person name="Markovic C."/>
            <person name="Hall O."/>
            <person name="Minx P."/>
            <person name="Tomlinson C."/>
            <person name="Mitreva M."/>
            <person name="Nelson J."/>
            <person name="Hou S."/>
            <person name="Wollam A."/>
            <person name="Pepin K.H."/>
            <person name="Johnson M."/>
            <person name="Bhonagiri V."/>
            <person name="Nash W.E."/>
            <person name="Warren W."/>
            <person name="Chinwalla A."/>
            <person name="Mardis E.R."/>
            <person name="Wilson R.K."/>
        </authorList>
    </citation>
    <scope>NUCLEOTIDE SEQUENCE [LARGE SCALE GENOMIC DNA]</scope>
    <source>
        <strain evidence="2 3">DSM 13479</strain>
    </source>
</reference>
<name>D3AG18_9FIRM</name>
<dbReference type="InterPro" id="IPR011006">
    <property type="entry name" value="CheY-like_superfamily"/>
</dbReference>
<comment type="caution">
    <text evidence="2">The sequence shown here is derived from an EMBL/GenBank/DDBJ whole genome shotgun (WGS) entry which is preliminary data.</text>
</comment>
<dbReference type="EMBL" id="ACIO01000203">
    <property type="protein sequence ID" value="EFC99243.1"/>
    <property type="molecule type" value="Genomic_DNA"/>
</dbReference>
<evidence type="ECO:0000313" key="3">
    <source>
        <dbReference type="Proteomes" id="UP000004968"/>
    </source>
</evidence>
<organism evidence="2 3">
    <name type="scientific">Hungatella hathewayi DSM 13479</name>
    <dbReference type="NCBI Taxonomy" id="566550"/>
    <lineage>
        <taxon>Bacteria</taxon>
        <taxon>Bacillati</taxon>
        <taxon>Bacillota</taxon>
        <taxon>Clostridia</taxon>
        <taxon>Lachnospirales</taxon>
        <taxon>Lachnospiraceae</taxon>
        <taxon>Hungatella</taxon>
    </lineage>
</organism>
<accession>D3AG18</accession>
<dbReference type="PROSITE" id="PS50921">
    <property type="entry name" value="ANTAR"/>
    <property type="match status" value="1"/>
</dbReference>
<dbReference type="InterPro" id="IPR005561">
    <property type="entry name" value="ANTAR"/>
</dbReference>
<protein>
    <submittedName>
        <fullName evidence="2">ANTAR domain protein</fullName>
    </submittedName>
</protein>
<feature type="domain" description="ANTAR" evidence="1">
    <location>
        <begin position="118"/>
        <end position="179"/>
    </location>
</feature>